<dbReference type="PANTHER" id="PTHR42733:SF2">
    <property type="entry name" value="DJ-1_THIJ_PFPI FAMILY PROTEIN"/>
    <property type="match status" value="1"/>
</dbReference>
<dbReference type="CDD" id="cd03134">
    <property type="entry name" value="GATase1_PfpI_like"/>
    <property type="match status" value="1"/>
</dbReference>
<proteinExistence type="inferred from homology"/>
<name>A0A6N0NWF0_9CREN</name>
<evidence type="ECO:0000313" key="4">
    <source>
        <dbReference type="Proteomes" id="UP000509301"/>
    </source>
</evidence>
<gene>
    <name evidence="3" type="ORF">GWK48_07280</name>
</gene>
<dbReference type="InterPro" id="IPR002818">
    <property type="entry name" value="DJ-1/PfpI"/>
</dbReference>
<evidence type="ECO:0000259" key="2">
    <source>
        <dbReference type="Pfam" id="PF01965"/>
    </source>
</evidence>
<dbReference type="GO" id="GO:0016740">
    <property type="term" value="F:transferase activity"/>
    <property type="evidence" value="ECO:0007669"/>
    <property type="project" value="UniProtKB-KW"/>
</dbReference>
<dbReference type="EMBL" id="CP049074">
    <property type="protein sequence ID" value="QKR00203.1"/>
    <property type="molecule type" value="Genomic_DNA"/>
</dbReference>
<dbReference type="PANTHER" id="PTHR42733">
    <property type="entry name" value="DJ-1 PROTEIN"/>
    <property type="match status" value="1"/>
</dbReference>
<dbReference type="PROSITE" id="PS51276">
    <property type="entry name" value="PEPTIDASE_C56_PFPI"/>
    <property type="match status" value="1"/>
</dbReference>
<dbReference type="GeneID" id="55641739"/>
<dbReference type="RefSeq" id="WP_174630958.1">
    <property type="nucleotide sequence ID" value="NZ_CP049074.1"/>
</dbReference>
<dbReference type="Gene3D" id="3.40.50.880">
    <property type="match status" value="1"/>
</dbReference>
<keyword evidence="3" id="KW-0315">Glutamine amidotransferase</keyword>
<evidence type="ECO:0000256" key="1">
    <source>
        <dbReference type="ARBA" id="ARBA00008542"/>
    </source>
</evidence>
<dbReference type="AlphaFoldDB" id="A0A6N0NWF0"/>
<dbReference type="KEGG" id="mten:GWK48_07280"/>
<organism evidence="3 4">
    <name type="scientific">Metallosphaera tengchongensis</name>
    <dbReference type="NCBI Taxonomy" id="1532350"/>
    <lineage>
        <taxon>Archaea</taxon>
        <taxon>Thermoproteota</taxon>
        <taxon>Thermoprotei</taxon>
        <taxon>Sulfolobales</taxon>
        <taxon>Sulfolobaceae</taxon>
        <taxon>Metallosphaera</taxon>
    </lineage>
</organism>
<feature type="domain" description="DJ-1/PfpI" evidence="2">
    <location>
        <begin position="4"/>
        <end position="167"/>
    </location>
</feature>
<dbReference type="Pfam" id="PF01965">
    <property type="entry name" value="DJ-1_PfpI"/>
    <property type="match status" value="1"/>
</dbReference>
<keyword evidence="3" id="KW-0808">Transferase</keyword>
<dbReference type="SUPFAM" id="SSF52317">
    <property type="entry name" value="Class I glutamine amidotransferase-like"/>
    <property type="match status" value="1"/>
</dbReference>
<dbReference type="InterPro" id="IPR029062">
    <property type="entry name" value="Class_I_gatase-like"/>
</dbReference>
<accession>A0A6N0NWF0</accession>
<dbReference type="OrthoDB" id="82036at2157"/>
<sequence>MAEKQVLFVIGEEFEDIEFLYPYYRVIEEGFKPVIAWKEAKAKVTGKHSYAVVSDISFKEARPEEYIALVIPGGRGPENIRNSEELKVLTRRFFESKKPVAAICHGPQVLISANVVKGRRLTSYYSIKDDVIAAGGMYLDEPVVVDENLISSRHPGDLPYFASSLVKTLKSVTR</sequence>
<dbReference type="NCBIfam" id="TIGR01382">
    <property type="entry name" value="PfpI"/>
    <property type="match status" value="1"/>
</dbReference>
<comment type="similarity">
    <text evidence="1">Belongs to the peptidase C56 family.</text>
</comment>
<evidence type="ECO:0000313" key="3">
    <source>
        <dbReference type="EMBL" id="QKR00203.1"/>
    </source>
</evidence>
<keyword evidence="4" id="KW-1185">Reference proteome</keyword>
<dbReference type="Proteomes" id="UP000509301">
    <property type="component" value="Chromosome"/>
</dbReference>
<protein>
    <submittedName>
        <fullName evidence="3">Type 1 glutamine amidotransferase</fullName>
    </submittedName>
</protein>
<reference evidence="3 4" key="1">
    <citation type="submission" date="2020-02" db="EMBL/GenBank/DDBJ databases">
        <title>Comparative genome analysis reveals the metabolism and evolution of the thermophilic archaeal genus Metallosphaera.</title>
        <authorList>
            <person name="Jiang C."/>
        </authorList>
    </citation>
    <scope>NUCLEOTIDE SEQUENCE [LARGE SCALE GENOMIC DNA]</scope>
    <source>
        <strain evidence="3 4">Ric-A</strain>
    </source>
</reference>
<dbReference type="InterPro" id="IPR006286">
    <property type="entry name" value="C56_PfpI-like"/>
</dbReference>